<feature type="compositionally biased region" description="Low complexity" evidence="2">
    <location>
        <begin position="322"/>
        <end position="333"/>
    </location>
</feature>
<proteinExistence type="predicted"/>
<sequence length="384" mass="39591">MREAQARLRSAHGAAVAQLEAELLRSRRENARLRELLAEAGAQEALGGHQCAGPAAPPAAAGSEPAGPPSPAAAVPTAPPSPLQSHQAPWRRQAGAPDAPAAELGPCQPALPRASTAADGCAGQDAGQQPAMPTREAPGPEDLCAELDRALWTLLCQHGLHQIRPDRQGSGASAVWTVAGVPVQLSFDGPANTAGGAGVAARRRLLASVDGGRTWEALDALISQRLEASQHEPPPLRPSGDGGSPSAATARQMHTTSLAELAVRPIQRPSPQCHDAAPRDGLPAWRSDGLPAFHNAFPTPSTHCLGRPTTTRSSACACPRARSTAARSSSRAARAARREGSGTELAGRAGSVVRPRPLSCAHARKANAREAPRRSEGWPGHAAT</sequence>
<feature type="compositionally biased region" description="Low complexity" evidence="2">
    <location>
        <begin position="117"/>
        <end position="131"/>
    </location>
</feature>
<reference evidence="3" key="1">
    <citation type="submission" date="2023-10" db="EMBL/GenBank/DDBJ databases">
        <authorList>
            <person name="Chen Y."/>
            <person name="Shah S."/>
            <person name="Dougan E. K."/>
            <person name="Thang M."/>
            <person name="Chan C."/>
        </authorList>
    </citation>
    <scope>NUCLEOTIDE SEQUENCE [LARGE SCALE GENOMIC DNA]</scope>
</reference>
<dbReference type="EMBL" id="CAUYUJ010018566">
    <property type="protein sequence ID" value="CAK0884595.1"/>
    <property type="molecule type" value="Genomic_DNA"/>
</dbReference>
<keyword evidence="1" id="KW-0175">Coiled coil</keyword>
<protein>
    <submittedName>
        <fullName evidence="3">Uncharacterized protein</fullName>
    </submittedName>
</protein>
<comment type="caution">
    <text evidence="3">The sequence shown here is derived from an EMBL/GenBank/DDBJ whole genome shotgun (WGS) entry which is preliminary data.</text>
</comment>
<keyword evidence="4" id="KW-1185">Reference proteome</keyword>
<name>A0ABN9WI55_9DINO</name>
<gene>
    <name evidence="3" type="ORF">PCOR1329_LOCUS66476</name>
</gene>
<feature type="coiled-coil region" evidence="1">
    <location>
        <begin position="16"/>
        <end position="43"/>
    </location>
</feature>
<feature type="compositionally biased region" description="Low complexity" evidence="2">
    <location>
        <begin position="47"/>
        <end position="65"/>
    </location>
</feature>
<evidence type="ECO:0000256" key="1">
    <source>
        <dbReference type="SAM" id="Coils"/>
    </source>
</evidence>
<evidence type="ECO:0000313" key="3">
    <source>
        <dbReference type="EMBL" id="CAK0884595.1"/>
    </source>
</evidence>
<dbReference type="Proteomes" id="UP001189429">
    <property type="component" value="Unassembled WGS sequence"/>
</dbReference>
<evidence type="ECO:0000313" key="4">
    <source>
        <dbReference type="Proteomes" id="UP001189429"/>
    </source>
</evidence>
<feature type="non-terminal residue" evidence="3">
    <location>
        <position position="384"/>
    </location>
</feature>
<feature type="region of interest" description="Disordered" evidence="2">
    <location>
        <begin position="227"/>
        <end position="252"/>
    </location>
</feature>
<organism evidence="3 4">
    <name type="scientific">Prorocentrum cordatum</name>
    <dbReference type="NCBI Taxonomy" id="2364126"/>
    <lineage>
        <taxon>Eukaryota</taxon>
        <taxon>Sar</taxon>
        <taxon>Alveolata</taxon>
        <taxon>Dinophyceae</taxon>
        <taxon>Prorocentrales</taxon>
        <taxon>Prorocentraceae</taxon>
        <taxon>Prorocentrum</taxon>
    </lineage>
</organism>
<feature type="region of interest" description="Disordered" evidence="2">
    <location>
        <begin position="322"/>
        <end position="384"/>
    </location>
</feature>
<feature type="compositionally biased region" description="Basic and acidic residues" evidence="2">
    <location>
        <begin position="367"/>
        <end position="376"/>
    </location>
</feature>
<feature type="region of interest" description="Disordered" evidence="2">
    <location>
        <begin position="47"/>
        <end position="141"/>
    </location>
</feature>
<evidence type="ECO:0000256" key="2">
    <source>
        <dbReference type="SAM" id="MobiDB-lite"/>
    </source>
</evidence>
<accession>A0ABN9WI55</accession>
<feature type="compositionally biased region" description="Pro residues" evidence="2">
    <location>
        <begin position="66"/>
        <end position="82"/>
    </location>
</feature>